<organism evidence="1 2">
    <name type="scientific">Pseudocercospora eumusae</name>
    <dbReference type="NCBI Taxonomy" id="321146"/>
    <lineage>
        <taxon>Eukaryota</taxon>
        <taxon>Fungi</taxon>
        <taxon>Dikarya</taxon>
        <taxon>Ascomycota</taxon>
        <taxon>Pezizomycotina</taxon>
        <taxon>Dothideomycetes</taxon>
        <taxon>Dothideomycetidae</taxon>
        <taxon>Mycosphaerellales</taxon>
        <taxon>Mycosphaerellaceae</taxon>
        <taxon>Pseudocercospora</taxon>
    </lineage>
</organism>
<reference evidence="1 2" key="1">
    <citation type="submission" date="2015-07" db="EMBL/GenBank/DDBJ databases">
        <title>Comparative genomics of the Sigatoka disease complex on banana suggests a link between parallel evolutionary changes in Pseudocercospora fijiensis and Pseudocercospora eumusae and increased virulence on the banana host.</title>
        <authorList>
            <person name="Chang T.-C."/>
            <person name="Salvucci A."/>
            <person name="Crous P.W."/>
            <person name="Stergiopoulos I."/>
        </authorList>
    </citation>
    <scope>NUCLEOTIDE SEQUENCE [LARGE SCALE GENOMIC DNA]</scope>
    <source>
        <strain evidence="1 2">CBS 114824</strain>
    </source>
</reference>
<accession>A0A139HZ14</accession>
<evidence type="ECO:0000313" key="1">
    <source>
        <dbReference type="EMBL" id="KXT07623.1"/>
    </source>
</evidence>
<dbReference type="EMBL" id="LFZN01000001">
    <property type="protein sequence ID" value="KXT07623.1"/>
    <property type="molecule type" value="Genomic_DNA"/>
</dbReference>
<proteinExistence type="predicted"/>
<comment type="caution">
    <text evidence="1">The sequence shown here is derived from an EMBL/GenBank/DDBJ whole genome shotgun (WGS) entry which is preliminary data.</text>
</comment>
<dbReference type="Proteomes" id="UP000070133">
    <property type="component" value="Unassembled WGS sequence"/>
</dbReference>
<keyword evidence="2" id="KW-1185">Reference proteome</keyword>
<evidence type="ECO:0000313" key="2">
    <source>
        <dbReference type="Proteomes" id="UP000070133"/>
    </source>
</evidence>
<gene>
    <name evidence="1" type="ORF">AC578_10145</name>
</gene>
<name>A0A139HZ14_9PEZI</name>
<sequence>MSGGFASDDSHTIGVECKFKQNTQYMAKRQANHPRPALMKKRQIAPPDRWKMGPGSFALMMTGSLRTTKDYVHGVGRATLTHARCEAE</sequence>
<protein>
    <submittedName>
        <fullName evidence="1">Uncharacterized protein</fullName>
    </submittedName>
</protein>
<dbReference type="AlphaFoldDB" id="A0A139HZ14"/>